<keyword evidence="2" id="KW-1133">Transmembrane helix</keyword>
<feature type="coiled-coil region" evidence="1">
    <location>
        <begin position="9"/>
        <end position="50"/>
    </location>
</feature>
<gene>
    <name evidence="3" type="ORF">HMPREF9625_00675</name>
</gene>
<keyword evidence="4" id="KW-1185">Reference proteome</keyword>
<dbReference type="PATRIC" id="fig|796943.3.peg.1073"/>
<evidence type="ECO:0000256" key="1">
    <source>
        <dbReference type="SAM" id="Coils"/>
    </source>
</evidence>
<dbReference type="Proteomes" id="UP000018461">
    <property type="component" value="Unassembled WGS sequence"/>
</dbReference>
<dbReference type="Gene3D" id="3.40.50.300">
    <property type="entry name" value="P-loop containing nucleotide triphosphate hydrolases"/>
    <property type="match status" value="1"/>
</dbReference>
<comment type="caution">
    <text evidence="3">The sequence shown here is derived from an EMBL/GenBank/DDBJ whole genome shotgun (WGS) entry which is preliminary data.</text>
</comment>
<protein>
    <recommendedName>
        <fullName evidence="5">Rad50/SbcC-type AAA domain-containing protein</fullName>
    </recommendedName>
</protein>
<evidence type="ECO:0000313" key="3">
    <source>
        <dbReference type="EMBL" id="EHL11845.1"/>
    </source>
</evidence>
<feature type="transmembrane region" description="Helical" evidence="2">
    <location>
        <begin position="123"/>
        <end position="143"/>
    </location>
</feature>
<reference evidence="3" key="2">
    <citation type="submission" date="2013-03" db="EMBL/GenBank/DDBJ databases">
        <title>The Genome Sequence of Oribacterium sp. ACB1.</title>
        <authorList>
            <consortium name="The Broad Institute Genomics Platform"/>
            <consortium name="The Broad Institute Genome Sequencing Center for Infectious Disease"/>
            <person name="Earl A."/>
            <person name="Ward D."/>
            <person name="Feldgarden M."/>
            <person name="Gevers D."/>
            <person name="Sizova M."/>
            <person name="Hazen A."/>
            <person name="Epstein S."/>
            <person name="Walker B."/>
            <person name="Young S."/>
            <person name="Zeng Q."/>
            <person name="Gargeya S."/>
            <person name="Fitzgerald M."/>
            <person name="Haas B."/>
            <person name="Abouelleil A."/>
            <person name="Allen A.W."/>
            <person name="Alvarado L."/>
            <person name="Arachchi H.M."/>
            <person name="Berlin A.M."/>
            <person name="Chapman S.B."/>
            <person name="Gainer-Dewar J."/>
            <person name="Goldberg J."/>
            <person name="Griggs A."/>
            <person name="Gujja S."/>
            <person name="Hansen M."/>
            <person name="Howarth C."/>
            <person name="Imamovic A."/>
            <person name="Ireland A."/>
            <person name="Larimer J."/>
            <person name="McCowan C."/>
            <person name="Murphy C."/>
            <person name="Pearson M."/>
            <person name="Poon T.W."/>
            <person name="Priest M."/>
            <person name="Roberts A."/>
            <person name="Saif S."/>
            <person name="Shea T."/>
            <person name="Sisk P."/>
            <person name="Sykes S."/>
            <person name="Wortman J."/>
            <person name="Nusbaum C."/>
            <person name="Birren B."/>
        </authorList>
    </citation>
    <scope>NUCLEOTIDE SEQUENCE [LARGE SCALE GENOMIC DNA]</scope>
    <source>
        <strain evidence="3">ACB1</strain>
    </source>
</reference>
<evidence type="ECO:0000313" key="4">
    <source>
        <dbReference type="Proteomes" id="UP000018461"/>
    </source>
</evidence>
<name>G9WMU2_9FIRM</name>
<dbReference type="HOGENOM" id="CLU_018670_0_0_9"/>
<sequence length="429" mass="50445">MLSSNESSLNEAKRRSNSLALELDEKISEIARLQNELNTLEGILNRESFKSIEEAVFEEKKLEKLLIDLQDDEGKKNHSRLFPLLLLCISFVFLFYAIFSGFYFYSDLSVSEIFSIRINGIPLLYPCLCFSAFFFIFACTIYCEGKKKAELEKQKEQFYNEVLQKRRIADYASHMNSSKEEVEGTSSVEFFSPYIIKAYYSEIKKNFEEIAEKKKELEAINLEISILKEEEKKEREEERRLQEKEDALESNLRQVSTLQKRAEQIRPSIYENERFKEKLEAIEEAKERIELLSKEIYQSFAFYLNKESGKILSHITKERYDSLFIDQNLRIFVNTEKKLLPLEQASTGTIDQLYLSLRLATAKLLQKEKKEFLPLLFDDSFAMYDESRLSQALSFISKEYPSQILLFTCHKRESEILRSLNIPYKLLTI</sequence>
<dbReference type="InterPro" id="IPR027417">
    <property type="entry name" value="P-loop_NTPase"/>
</dbReference>
<keyword evidence="2" id="KW-0472">Membrane</keyword>
<keyword evidence="1" id="KW-0175">Coiled coil</keyword>
<keyword evidence="2" id="KW-0812">Transmembrane</keyword>
<evidence type="ECO:0000256" key="2">
    <source>
        <dbReference type="SAM" id="Phobius"/>
    </source>
</evidence>
<feature type="coiled-coil region" evidence="1">
    <location>
        <begin position="200"/>
        <end position="295"/>
    </location>
</feature>
<reference evidence="3" key="1">
    <citation type="submission" date="2011-08" db="EMBL/GenBank/DDBJ databases">
        <authorList>
            <consortium name="The Broad Institute Genome Sequencing Platform"/>
            <person name="Earl A."/>
            <person name="Ward D."/>
            <person name="Feldgarden M."/>
            <person name="Gevers D."/>
            <person name="Sizova M."/>
            <person name="Hazen A."/>
            <person name="Epstein S."/>
            <person name="Young S.K."/>
            <person name="Zeng Q."/>
            <person name="Gargeya S."/>
            <person name="Fitzgerald M."/>
            <person name="Haas B."/>
            <person name="Abouelleil A."/>
            <person name="Alvarado L."/>
            <person name="Arachchi H.M."/>
            <person name="Berlin A."/>
            <person name="Brown A."/>
            <person name="Chapman S.B."/>
            <person name="Chen Z."/>
            <person name="Dunbar C."/>
            <person name="Freedman E."/>
            <person name="Gearin G."/>
            <person name="Gellesch M."/>
            <person name="Goldberg J."/>
            <person name="Griggs A."/>
            <person name="Gujja S."/>
            <person name="Heiman D."/>
            <person name="Howarth C."/>
            <person name="Larson L."/>
            <person name="Lui A."/>
            <person name="MacDonald P.J.P."/>
            <person name="Montmayeur A."/>
            <person name="Murphy C."/>
            <person name="Neiman D."/>
            <person name="Pearson M."/>
            <person name="Priest M."/>
            <person name="Roberts A."/>
            <person name="Saif S."/>
            <person name="Shea T."/>
            <person name="Shenoy N."/>
            <person name="Sisk P."/>
            <person name="Stolte C."/>
            <person name="Sykes S."/>
            <person name="Wortman J."/>
            <person name="Nusbaum C."/>
            <person name="Birren B."/>
        </authorList>
    </citation>
    <scope>NUCLEOTIDE SEQUENCE</scope>
    <source>
        <strain evidence="3">ACB1</strain>
    </source>
</reference>
<dbReference type="AlphaFoldDB" id="G9WMU2"/>
<dbReference type="STRING" id="796943.HMPREF9625_00675"/>
<accession>G9WMU2</accession>
<proteinExistence type="predicted"/>
<evidence type="ECO:0008006" key="5">
    <source>
        <dbReference type="Google" id="ProtNLM"/>
    </source>
</evidence>
<dbReference type="PANTHER" id="PTHR41259:SF1">
    <property type="entry name" value="DOUBLE-STRAND BREAK REPAIR RAD50 ATPASE, PUTATIVE-RELATED"/>
    <property type="match status" value="1"/>
</dbReference>
<feature type="transmembrane region" description="Helical" evidence="2">
    <location>
        <begin position="81"/>
        <end position="103"/>
    </location>
</feature>
<dbReference type="EMBL" id="AFZC02000003">
    <property type="protein sequence ID" value="EHL11845.1"/>
    <property type="molecule type" value="Genomic_DNA"/>
</dbReference>
<dbReference type="PANTHER" id="PTHR41259">
    <property type="entry name" value="DOUBLE-STRAND BREAK REPAIR RAD50 ATPASE, PUTATIVE-RELATED"/>
    <property type="match status" value="1"/>
</dbReference>
<organism evidence="3 4">
    <name type="scientific">Oribacterium parvum ACB1</name>
    <dbReference type="NCBI Taxonomy" id="796943"/>
    <lineage>
        <taxon>Bacteria</taxon>
        <taxon>Bacillati</taxon>
        <taxon>Bacillota</taxon>
        <taxon>Clostridia</taxon>
        <taxon>Lachnospirales</taxon>
        <taxon>Lachnospiraceae</taxon>
        <taxon>Oribacterium</taxon>
    </lineage>
</organism>